<dbReference type="EC" id="3.4.21.-" evidence="11"/>
<keyword evidence="3" id="KW-0732">Signal</keyword>
<dbReference type="SUPFAM" id="SSF50494">
    <property type="entry name" value="Trypsin-like serine proteases"/>
    <property type="match status" value="1"/>
</dbReference>
<organism evidence="15 16">
    <name type="scientific">Ignelater luminosus</name>
    <name type="common">Cucubano</name>
    <name type="synonym">Pyrophorus luminosus</name>
    <dbReference type="NCBI Taxonomy" id="2038154"/>
    <lineage>
        <taxon>Eukaryota</taxon>
        <taxon>Metazoa</taxon>
        <taxon>Ecdysozoa</taxon>
        <taxon>Arthropoda</taxon>
        <taxon>Hexapoda</taxon>
        <taxon>Insecta</taxon>
        <taxon>Pterygota</taxon>
        <taxon>Neoptera</taxon>
        <taxon>Endopterygota</taxon>
        <taxon>Coleoptera</taxon>
        <taxon>Polyphaga</taxon>
        <taxon>Elateriformia</taxon>
        <taxon>Elateroidea</taxon>
        <taxon>Elateridae</taxon>
        <taxon>Agrypninae</taxon>
        <taxon>Pyrophorini</taxon>
        <taxon>Ignelater</taxon>
    </lineage>
</organism>
<keyword evidence="7" id="KW-0865">Zymogen</keyword>
<evidence type="ECO:0000313" key="15">
    <source>
        <dbReference type="EMBL" id="KAF2896514.1"/>
    </source>
</evidence>
<name>A0A8K0CZJ6_IGNLU</name>
<dbReference type="InterPro" id="IPR022700">
    <property type="entry name" value="CLIP"/>
</dbReference>
<evidence type="ECO:0000256" key="3">
    <source>
        <dbReference type="ARBA" id="ARBA00022729"/>
    </source>
</evidence>
<dbReference type="PROSITE" id="PS00134">
    <property type="entry name" value="TRYPSIN_HIS"/>
    <property type="match status" value="1"/>
</dbReference>
<keyword evidence="12" id="KW-0812">Transmembrane</keyword>
<dbReference type="InterPro" id="IPR043504">
    <property type="entry name" value="Peptidase_S1_PA_chymotrypsin"/>
</dbReference>
<dbReference type="EMBL" id="VTPC01004989">
    <property type="protein sequence ID" value="KAF2896514.1"/>
    <property type="molecule type" value="Genomic_DNA"/>
</dbReference>
<evidence type="ECO:0000256" key="12">
    <source>
        <dbReference type="SAM" id="Phobius"/>
    </source>
</evidence>
<reference evidence="15" key="1">
    <citation type="submission" date="2019-08" db="EMBL/GenBank/DDBJ databases">
        <title>The genome of the North American firefly Photinus pyralis.</title>
        <authorList>
            <consortium name="Photinus pyralis genome working group"/>
            <person name="Fallon T.R."/>
            <person name="Sander Lower S.E."/>
            <person name="Weng J.-K."/>
        </authorList>
    </citation>
    <scope>NUCLEOTIDE SEQUENCE</scope>
    <source>
        <strain evidence="15">TRF0915ILg1</strain>
        <tissue evidence="15">Whole body</tissue>
    </source>
</reference>
<dbReference type="PROSITE" id="PS50240">
    <property type="entry name" value="TRYPSIN_DOM"/>
    <property type="match status" value="1"/>
</dbReference>
<keyword evidence="1 11" id="KW-0645">Protease</keyword>
<dbReference type="OrthoDB" id="8250810at2759"/>
<evidence type="ECO:0000256" key="4">
    <source>
        <dbReference type="ARBA" id="ARBA00022801"/>
    </source>
</evidence>
<comment type="caution">
    <text evidence="15">The sequence shown here is derived from an EMBL/GenBank/DDBJ whole genome shotgun (WGS) entry which is preliminary data.</text>
</comment>
<evidence type="ECO:0000256" key="7">
    <source>
        <dbReference type="ARBA" id="ARBA00023145"/>
    </source>
</evidence>
<evidence type="ECO:0000256" key="5">
    <source>
        <dbReference type="ARBA" id="ARBA00022825"/>
    </source>
</evidence>
<dbReference type="GO" id="GO:0005576">
    <property type="term" value="C:extracellular region"/>
    <property type="evidence" value="ECO:0007669"/>
    <property type="project" value="UniProtKB-SubCell"/>
</dbReference>
<feature type="transmembrane region" description="Helical" evidence="12">
    <location>
        <begin position="21"/>
        <end position="38"/>
    </location>
</feature>
<accession>A0A8K0CZJ6</accession>
<dbReference type="Gene3D" id="2.40.10.10">
    <property type="entry name" value="Trypsin-like serine proteases"/>
    <property type="match status" value="2"/>
</dbReference>
<keyword evidence="8" id="KW-1015">Disulfide bond</keyword>
<dbReference type="PRINTS" id="PR00722">
    <property type="entry name" value="CHYMOTRYPSIN"/>
</dbReference>
<dbReference type="GO" id="GO:0046872">
    <property type="term" value="F:metal ion binding"/>
    <property type="evidence" value="ECO:0007669"/>
    <property type="project" value="UniProtKB-KW"/>
</dbReference>
<comment type="similarity">
    <text evidence="10 11">Belongs to the peptidase S1 family. CLIP subfamily.</text>
</comment>
<dbReference type="SMART" id="SM00020">
    <property type="entry name" value="Tryp_SPc"/>
    <property type="match status" value="1"/>
</dbReference>
<evidence type="ECO:0000259" key="13">
    <source>
        <dbReference type="PROSITE" id="PS50240"/>
    </source>
</evidence>
<dbReference type="AlphaFoldDB" id="A0A8K0CZJ6"/>
<feature type="domain" description="Peptidase S1" evidence="13">
    <location>
        <begin position="138"/>
        <end position="394"/>
    </location>
</feature>
<evidence type="ECO:0000256" key="10">
    <source>
        <dbReference type="ARBA" id="ARBA00024195"/>
    </source>
</evidence>
<evidence type="ECO:0000256" key="2">
    <source>
        <dbReference type="ARBA" id="ARBA00022723"/>
    </source>
</evidence>
<keyword evidence="12" id="KW-1133">Transmembrane helix</keyword>
<protein>
    <recommendedName>
        <fullName evidence="11">CLIP domain-containing serine protease</fullName>
        <ecNumber evidence="11">3.4.21.-</ecNumber>
    </recommendedName>
</protein>
<dbReference type="FunFam" id="2.40.10.10:FF:000078">
    <property type="entry name" value="Serine protease H137"/>
    <property type="match status" value="1"/>
</dbReference>
<keyword evidence="4 11" id="KW-0378">Hydrolase</keyword>
<proteinExistence type="inferred from homology"/>
<keyword evidence="6" id="KW-0106">Calcium</keyword>
<dbReference type="GO" id="GO:0051604">
    <property type="term" value="P:protein maturation"/>
    <property type="evidence" value="ECO:0007669"/>
    <property type="project" value="UniProtKB-ARBA"/>
</dbReference>
<dbReference type="GO" id="GO:0004252">
    <property type="term" value="F:serine-type endopeptidase activity"/>
    <property type="evidence" value="ECO:0007669"/>
    <property type="project" value="UniProtKB-UniRule"/>
</dbReference>
<dbReference type="GO" id="GO:0006508">
    <property type="term" value="P:proteolysis"/>
    <property type="evidence" value="ECO:0007669"/>
    <property type="project" value="UniProtKB-KW"/>
</dbReference>
<evidence type="ECO:0000313" key="16">
    <source>
        <dbReference type="Proteomes" id="UP000801492"/>
    </source>
</evidence>
<evidence type="ECO:0000256" key="1">
    <source>
        <dbReference type="ARBA" id="ARBA00022670"/>
    </source>
</evidence>
<dbReference type="PROSITE" id="PS51888">
    <property type="entry name" value="CLIP"/>
    <property type="match status" value="1"/>
</dbReference>
<dbReference type="CDD" id="cd00190">
    <property type="entry name" value="Tryp_SPc"/>
    <property type="match status" value="1"/>
</dbReference>
<dbReference type="SMART" id="SM00680">
    <property type="entry name" value="CLIP"/>
    <property type="match status" value="1"/>
</dbReference>
<comment type="subcellular location">
    <subcellularLocation>
        <location evidence="11">Secreted</location>
    </subcellularLocation>
</comment>
<gene>
    <name evidence="15" type="ORF">ILUMI_09663</name>
</gene>
<evidence type="ECO:0000256" key="8">
    <source>
        <dbReference type="ARBA" id="ARBA00023157"/>
    </source>
</evidence>
<dbReference type="FunFam" id="2.40.10.10:FF:000028">
    <property type="entry name" value="Serine protease easter"/>
    <property type="match status" value="1"/>
</dbReference>
<comment type="domain">
    <text evidence="11">The clip domain consists of 35-55 residues which are 'knitted' together usually by 3 conserved disulfide bonds forming a clip-like compact structure.</text>
</comment>
<dbReference type="Pfam" id="PF12032">
    <property type="entry name" value="CLIP"/>
    <property type="match status" value="1"/>
</dbReference>
<sequence>MISVFHNQDKIRINKLISMNLLHGLLVIYLGAIGMIGAKAPKCTTPSVGTGTCKLVKECQPIIDFIRKSSPLSTADVQIIRSSYQCIVDNSARVCCPDSKFVIPSSKNPNNVSPPDVTNHRNIGLLPMKCGSASSDRILFGNKTSLFEYPWMALLNYRLRRSGTGFRCGGTVINDWYILTAAHCVVSHLQLIGVRIGEHTLNTNPDCEERFGERHCADPVQDLEIAEVIPHPKFDSKTFANDIGLIRLANRINITVDSVKPICLPTTEALRNTNFENVNLTVSGWGITEKDRRSLDLLQANVPVVSEEQCRKAYQKSQAIVTRRHICAGGINGGDSCNGDSGGPVKMITYHNADARFVQYGIVSFGPRFCGQGGFPGVYTRVDYYMDWILDNMKP</sequence>
<keyword evidence="11" id="KW-0964">Secreted</keyword>
<dbReference type="InterPro" id="IPR001314">
    <property type="entry name" value="Peptidase_S1A"/>
</dbReference>
<evidence type="ECO:0000256" key="11">
    <source>
        <dbReference type="RuleBase" id="RU366078"/>
    </source>
</evidence>
<evidence type="ECO:0000259" key="14">
    <source>
        <dbReference type="PROSITE" id="PS51888"/>
    </source>
</evidence>
<keyword evidence="2" id="KW-0479">Metal-binding</keyword>
<dbReference type="InterPro" id="IPR009003">
    <property type="entry name" value="Peptidase_S1_PA"/>
</dbReference>
<evidence type="ECO:0000256" key="6">
    <source>
        <dbReference type="ARBA" id="ARBA00022837"/>
    </source>
</evidence>
<dbReference type="InterPro" id="IPR001254">
    <property type="entry name" value="Trypsin_dom"/>
</dbReference>
<dbReference type="InterPro" id="IPR038565">
    <property type="entry name" value="CLIP_sf"/>
</dbReference>
<evidence type="ECO:0000256" key="9">
    <source>
        <dbReference type="ARBA" id="ARBA00023180"/>
    </source>
</evidence>
<feature type="domain" description="Clip" evidence="14">
    <location>
        <begin position="42"/>
        <end position="96"/>
    </location>
</feature>
<dbReference type="InterPro" id="IPR051487">
    <property type="entry name" value="Ser/Thr_Proteases_Immune/Dev"/>
</dbReference>
<keyword evidence="9" id="KW-0325">Glycoprotein</keyword>
<keyword evidence="16" id="KW-1185">Reference proteome</keyword>
<dbReference type="Proteomes" id="UP000801492">
    <property type="component" value="Unassembled WGS sequence"/>
</dbReference>
<dbReference type="Pfam" id="PF00089">
    <property type="entry name" value="Trypsin"/>
    <property type="match status" value="1"/>
</dbReference>
<dbReference type="PANTHER" id="PTHR24256">
    <property type="entry name" value="TRYPTASE-RELATED"/>
    <property type="match status" value="1"/>
</dbReference>
<dbReference type="InterPro" id="IPR018114">
    <property type="entry name" value="TRYPSIN_HIS"/>
</dbReference>
<keyword evidence="12" id="KW-0472">Membrane</keyword>
<dbReference type="Gene3D" id="3.30.1640.30">
    <property type="match status" value="1"/>
</dbReference>
<keyword evidence="5 11" id="KW-0720">Serine protease</keyword>